<reference evidence="1 2" key="1">
    <citation type="journal article" date="2023" name="Nucleic Acids Res.">
        <title>The hologenome of Daphnia magna reveals possible DNA methylation and microbiome-mediated evolution of the host genome.</title>
        <authorList>
            <person name="Chaturvedi A."/>
            <person name="Li X."/>
            <person name="Dhandapani V."/>
            <person name="Marshall H."/>
            <person name="Kissane S."/>
            <person name="Cuenca-Cambronero M."/>
            <person name="Asole G."/>
            <person name="Calvet F."/>
            <person name="Ruiz-Romero M."/>
            <person name="Marangio P."/>
            <person name="Guigo R."/>
            <person name="Rago D."/>
            <person name="Mirbahai L."/>
            <person name="Eastwood N."/>
            <person name="Colbourne J.K."/>
            <person name="Zhou J."/>
            <person name="Mallon E."/>
            <person name="Orsini L."/>
        </authorList>
    </citation>
    <scope>NUCLEOTIDE SEQUENCE [LARGE SCALE GENOMIC DNA]</scope>
    <source>
        <strain evidence="1">LRV0_1</strain>
    </source>
</reference>
<keyword evidence="2" id="KW-1185">Reference proteome</keyword>
<accession>A0ABR0AKT5</accession>
<evidence type="ECO:0000313" key="1">
    <source>
        <dbReference type="EMBL" id="KAK4025714.1"/>
    </source>
</evidence>
<name>A0ABR0AKT5_9CRUS</name>
<evidence type="ECO:0000313" key="2">
    <source>
        <dbReference type="Proteomes" id="UP001234178"/>
    </source>
</evidence>
<dbReference type="Proteomes" id="UP001234178">
    <property type="component" value="Unassembled WGS sequence"/>
</dbReference>
<comment type="caution">
    <text evidence="1">The sequence shown here is derived from an EMBL/GenBank/DDBJ whole genome shotgun (WGS) entry which is preliminary data.</text>
</comment>
<sequence>MELKIRIDKNGKSMGSHYSLFRGSNRQSFHERFVQVSAGDLLLLRLGNDYGYSSDKELYEGERLTYELQRFKS</sequence>
<dbReference type="EMBL" id="JAOYFB010000038">
    <property type="protein sequence ID" value="KAK4025714.1"/>
    <property type="molecule type" value="Genomic_DNA"/>
</dbReference>
<organism evidence="1 2">
    <name type="scientific">Daphnia magna</name>
    <dbReference type="NCBI Taxonomy" id="35525"/>
    <lineage>
        <taxon>Eukaryota</taxon>
        <taxon>Metazoa</taxon>
        <taxon>Ecdysozoa</taxon>
        <taxon>Arthropoda</taxon>
        <taxon>Crustacea</taxon>
        <taxon>Branchiopoda</taxon>
        <taxon>Diplostraca</taxon>
        <taxon>Cladocera</taxon>
        <taxon>Anomopoda</taxon>
        <taxon>Daphniidae</taxon>
        <taxon>Daphnia</taxon>
    </lineage>
</organism>
<proteinExistence type="predicted"/>
<gene>
    <name evidence="1" type="ORF">OUZ56_014764</name>
</gene>
<protein>
    <submittedName>
        <fullName evidence="1">Uncharacterized protein</fullName>
    </submittedName>
</protein>